<dbReference type="SUPFAM" id="SSF54427">
    <property type="entry name" value="NTF2-like"/>
    <property type="match status" value="1"/>
</dbReference>
<evidence type="ECO:0008006" key="3">
    <source>
        <dbReference type="Google" id="ProtNLM"/>
    </source>
</evidence>
<dbReference type="EMBL" id="CP126981">
    <property type="protein sequence ID" value="WIM89722.1"/>
    <property type="molecule type" value="Genomic_DNA"/>
</dbReference>
<accession>A0ABY8W5K3</accession>
<dbReference type="RefSeq" id="WP_285190459.1">
    <property type="nucleotide sequence ID" value="NZ_CP126981.1"/>
</dbReference>
<evidence type="ECO:0000313" key="2">
    <source>
        <dbReference type="Proteomes" id="UP001236585"/>
    </source>
</evidence>
<sequence length="206" mass="23626">MVERADTKGRLTMTSDRVALHRRIAHAKWETYAQAPEARKISYGDEWIYAPEAVMMCPLFNGGAESRMADLASEEVLAAMQKFAPDGDMLTCEFRMWWKHMPDFRIVTPFDCVAADWGFAVRDTYAGTLADGTVLTLHEWDYVWTNEDGHIIRWDWFVDSRQWFPFLELIGLDPNGLTYEAYTVNFLRNGGIAGHDDSTARKGDTR</sequence>
<dbReference type="Proteomes" id="UP001236585">
    <property type="component" value="Chromosome"/>
</dbReference>
<organism evidence="1 2">
    <name type="scientific">Candidatus Mycobacterium wuenschmannii</name>
    <dbReference type="NCBI Taxonomy" id="3027808"/>
    <lineage>
        <taxon>Bacteria</taxon>
        <taxon>Bacillati</taxon>
        <taxon>Actinomycetota</taxon>
        <taxon>Actinomycetes</taxon>
        <taxon>Mycobacteriales</taxon>
        <taxon>Mycobacteriaceae</taxon>
        <taxon>Mycobacterium</taxon>
    </lineage>
</organism>
<reference evidence="1 2" key="1">
    <citation type="journal article" date="2023" name="Microbiol. Resour. Announc.">
        <title>Complete Genome Sequence of Mycobacterium wuenschmanii, a novel Nontuberculous Mycobacterium Isolated from a captive population of Amazon Milk Frogs.</title>
        <authorList>
            <person name="Hicks J."/>
            <person name="Zeineldin M."/>
            <person name="Ward H."/>
            <person name="Wuenschmann A."/>
            <person name="Camp P."/>
            <person name="Farrell D."/>
            <person name="Lehman K."/>
            <person name="Thacker T."/>
            <person name="Cuthbert E."/>
        </authorList>
    </citation>
    <scope>NUCLEOTIDE SEQUENCE [LARGE SCALE GENOMIC DNA]</scope>
    <source>
        <strain evidence="1 2">Wuenschmanii</strain>
    </source>
</reference>
<name>A0ABY8W5K3_9MYCO</name>
<gene>
    <name evidence="1" type="ORF">PT015_09995</name>
</gene>
<proteinExistence type="predicted"/>
<keyword evidence="2" id="KW-1185">Reference proteome</keyword>
<evidence type="ECO:0000313" key="1">
    <source>
        <dbReference type="EMBL" id="WIM89722.1"/>
    </source>
</evidence>
<dbReference type="Gene3D" id="3.10.450.50">
    <property type="match status" value="1"/>
</dbReference>
<protein>
    <recommendedName>
        <fullName evidence="3">Nuclear transport factor 2 family protein</fullName>
    </recommendedName>
</protein>
<dbReference type="InterPro" id="IPR032710">
    <property type="entry name" value="NTF2-like_dom_sf"/>
</dbReference>